<keyword evidence="2" id="KW-0479">Metal-binding</keyword>
<dbReference type="EMBL" id="DSEU01000038">
    <property type="protein sequence ID" value="HEM66944.1"/>
    <property type="molecule type" value="Genomic_DNA"/>
</dbReference>
<dbReference type="Gene3D" id="3.20.20.70">
    <property type="entry name" value="Aldolase class I"/>
    <property type="match status" value="1"/>
</dbReference>
<feature type="domain" description="Radical SAM core" evidence="5">
    <location>
        <begin position="125"/>
        <end position="337"/>
    </location>
</feature>
<dbReference type="CDD" id="cd01335">
    <property type="entry name" value="Radical_SAM"/>
    <property type="match status" value="1"/>
</dbReference>
<dbReference type="InterPro" id="IPR050377">
    <property type="entry name" value="Radical_SAM_PqqE_MftC-like"/>
</dbReference>
<dbReference type="GO" id="GO:0006783">
    <property type="term" value="P:heme biosynthetic process"/>
    <property type="evidence" value="ECO:0007669"/>
    <property type="project" value="TreeGrafter"/>
</dbReference>
<dbReference type="InterPro" id="IPR006638">
    <property type="entry name" value="Elp3/MiaA/NifB-like_rSAM"/>
</dbReference>
<dbReference type="GO" id="GO:0046872">
    <property type="term" value="F:metal ion binding"/>
    <property type="evidence" value="ECO:0007669"/>
    <property type="project" value="UniProtKB-KW"/>
</dbReference>
<comment type="caution">
    <text evidence="6">The sequence shown here is derived from an EMBL/GenBank/DDBJ whole genome shotgun (WGS) entry which is preliminary data.</text>
</comment>
<protein>
    <submittedName>
        <fullName evidence="6">Radical SAM protein</fullName>
    </submittedName>
</protein>
<evidence type="ECO:0000313" key="6">
    <source>
        <dbReference type="EMBL" id="HEM66944.1"/>
    </source>
</evidence>
<sequence>MGRRSGMSAFLGASRIILGNPMFRAFLRLGLNSATCSLIDGGSVAKPGTLIHYSLLELEGVPLQCSLTARFFINFFNSIIKFSVRLLGGNIDDVKDALNVPGIRRGIETVLKGIALYGVTIPQMLPAPFMIVWDFTNMCNLRCKHCYRAAGKPLPNELTLYEKLKLVEELDRTGVAAIALSGGEPTIHPDYLTIVKALAKREFYVATATNGWRFADIDELKKAIDAGLNYVEVSVDSAHPRRHDDFRGVEGSWNRAVKALENAVKLGLSHAMAVTITKYNFGEVEDILNLAESIGVKRVVFFNFVPAGRGKDIIDLDLDPFEREELMRRLYREMKKRKIEIYTTAPEYGRVVIQMSRGKEVAPTHFVARGDLVTTAIAEFIGGCGAGRIYAAILPEGTVTPCVFLPIPVGNIREKPFAEIWSKNPLLNAFRNKDNLKGFCRKCPYRNVCGGCRARAYGYFGDPLEVDPGCIYNYSAWRRLKESTIREREATAHTIKPKITTAT</sequence>
<dbReference type="InterPro" id="IPR007197">
    <property type="entry name" value="rSAM"/>
</dbReference>
<keyword evidence="4" id="KW-0411">Iron-sulfur</keyword>
<dbReference type="PANTHER" id="PTHR11228">
    <property type="entry name" value="RADICAL SAM DOMAIN PROTEIN"/>
    <property type="match status" value="1"/>
</dbReference>
<keyword evidence="1" id="KW-0949">S-adenosyl-L-methionine</keyword>
<dbReference type="NCBIfam" id="TIGR04085">
    <property type="entry name" value="rSAM_more_4Fe4S"/>
    <property type="match status" value="1"/>
</dbReference>
<dbReference type="PANTHER" id="PTHR11228:SF7">
    <property type="entry name" value="PQQA PEPTIDE CYCLASE"/>
    <property type="match status" value="1"/>
</dbReference>
<dbReference type="AlphaFoldDB" id="A0A7J2U2C4"/>
<evidence type="ECO:0000256" key="4">
    <source>
        <dbReference type="ARBA" id="ARBA00023014"/>
    </source>
</evidence>
<gene>
    <name evidence="6" type="ORF">ENO26_05175</name>
</gene>
<dbReference type="SUPFAM" id="SSF102114">
    <property type="entry name" value="Radical SAM enzymes"/>
    <property type="match status" value="1"/>
</dbReference>
<evidence type="ECO:0000256" key="1">
    <source>
        <dbReference type="ARBA" id="ARBA00022691"/>
    </source>
</evidence>
<name>A0A7J2U2C4_9CREN</name>
<evidence type="ECO:0000259" key="5">
    <source>
        <dbReference type="PROSITE" id="PS51918"/>
    </source>
</evidence>
<dbReference type="SFLD" id="SFLDG01386">
    <property type="entry name" value="main_SPASM_domain-containing"/>
    <property type="match status" value="1"/>
</dbReference>
<dbReference type="InterPro" id="IPR013785">
    <property type="entry name" value="Aldolase_TIM"/>
</dbReference>
<dbReference type="SFLD" id="SFLDS00029">
    <property type="entry name" value="Radical_SAM"/>
    <property type="match status" value="1"/>
</dbReference>
<proteinExistence type="predicted"/>
<dbReference type="GO" id="GO:0051536">
    <property type="term" value="F:iron-sulfur cluster binding"/>
    <property type="evidence" value="ECO:0007669"/>
    <property type="project" value="UniProtKB-KW"/>
</dbReference>
<dbReference type="InterPro" id="IPR058240">
    <property type="entry name" value="rSAM_sf"/>
</dbReference>
<dbReference type="SMART" id="SM00729">
    <property type="entry name" value="Elp3"/>
    <property type="match status" value="1"/>
</dbReference>
<accession>A0A7J2U2C4</accession>
<dbReference type="GO" id="GO:0003824">
    <property type="term" value="F:catalytic activity"/>
    <property type="evidence" value="ECO:0007669"/>
    <property type="project" value="InterPro"/>
</dbReference>
<evidence type="ECO:0000256" key="2">
    <source>
        <dbReference type="ARBA" id="ARBA00022723"/>
    </source>
</evidence>
<organism evidence="6">
    <name type="scientific">Ignisphaera aggregans</name>
    <dbReference type="NCBI Taxonomy" id="334771"/>
    <lineage>
        <taxon>Archaea</taxon>
        <taxon>Thermoproteota</taxon>
        <taxon>Thermoprotei</taxon>
        <taxon>Desulfurococcales</taxon>
        <taxon>Desulfurococcaceae</taxon>
        <taxon>Ignisphaera</taxon>
    </lineage>
</organism>
<dbReference type="Pfam" id="PF13186">
    <property type="entry name" value="SPASM"/>
    <property type="match status" value="1"/>
</dbReference>
<dbReference type="SFLD" id="SFLDG01067">
    <property type="entry name" value="SPASM/twitch_domain_containing"/>
    <property type="match status" value="1"/>
</dbReference>
<evidence type="ECO:0000256" key="3">
    <source>
        <dbReference type="ARBA" id="ARBA00023004"/>
    </source>
</evidence>
<dbReference type="PROSITE" id="PS51918">
    <property type="entry name" value="RADICAL_SAM"/>
    <property type="match status" value="1"/>
</dbReference>
<reference evidence="6" key="1">
    <citation type="journal article" date="2020" name="mSystems">
        <title>Genome- and Community-Level Interaction Insights into Carbon Utilization and Element Cycling Functions of Hydrothermarchaeota in Hydrothermal Sediment.</title>
        <authorList>
            <person name="Zhou Z."/>
            <person name="Liu Y."/>
            <person name="Xu W."/>
            <person name="Pan J."/>
            <person name="Luo Z.H."/>
            <person name="Li M."/>
        </authorList>
    </citation>
    <scope>NUCLEOTIDE SEQUENCE [LARGE SCALE GENOMIC DNA]</scope>
    <source>
        <strain evidence="6">SpSt-125</strain>
    </source>
</reference>
<dbReference type="Pfam" id="PF04055">
    <property type="entry name" value="Radical_SAM"/>
    <property type="match status" value="1"/>
</dbReference>
<dbReference type="CDD" id="cd21123">
    <property type="entry name" value="SPASM_MftC-like"/>
    <property type="match status" value="1"/>
</dbReference>
<keyword evidence="3" id="KW-0408">Iron</keyword>
<dbReference type="InterPro" id="IPR023885">
    <property type="entry name" value="4Fe4S-binding_SPASM_dom"/>
</dbReference>